<dbReference type="Proteomes" id="UP001154255">
    <property type="component" value="Unassembled WGS sequence"/>
</dbReference>
<dbReference type="EMBL" id="CAMXCM010000004">
    <property type="protein sequence ID" value="CAI3947597.1"/>
    <property type="molecule type" value="Genomic_DNA"/>
</dbReference>
<sequence>MRIEVPILMDYWKNQIIDWNFPNKSPDRRTTYIALTCLRVRFDIKHCREIILF</sequence>
<name>A0A9W4TQL2_9PROT</name>
<gene>
    <name evidence="2" type="ORF">R53529_LOCUS1527</name>
    <name evidence="1" type="ORF">R53530_LOCUS1621</name>
</gene>
<keyword evidence="4" id="KW-1185">Reference proteome</keyword>
<evidence type="ECO:0000313" key="1">
    <source>
        <dbReference type="EMBL" id="CAI3947597.1"/>
    </source>
</evidence>
<evidence type="ECO:0000313" key="2">
    <source>
        <dbReference type="EMBL" id="CAI3948068.1"/>
    </source>
</evidence>
<evidence type="ECO:0000313" key="4">
    <source>
        <dbReference type="Proteomes" id="UP001154259"/>
    </source>
</evidence>
<proteinExistence type="predicted"/>
<evidence type="ECO:0000313" key="3">
    <source>
        <dbReference type="Proteomes" id="UP001154255"/>
    </source>
</evidence>
<reference evidence="1" key="1">
    <citation type="submission" date="2022-10" db="EMBL/GenBank/DDBJ databases">
        <authorList>
            <person name="Botero Cardona J."/>
        </authorList>
    </citation>
    <scope>NUCLEOTIDE SEQUENCE</scope>
    <source>
        <strain evidence="1">LMG 31819</strain>
        <strain evidence="2">R-53529</strain>
    </source>
</reference>
<comment type="caution">
    <text evidence="1">The sequence shown here is derived from an EMBL/GenBank/DDBJ whole genome shotgun (WGS) entry which is preliminary data.</text>
</comment>
<organism evidence="1 3">
    <name type="scientific">Commensalibacter communis</name>
    <dbReference type="NCBI Taxonomy" id="2972786"/>
    <lineage>
        <taxon>Bacteria</taxon>
        <taxon>Pseudomonadati</taxon>
        <taxon>Pseudomonadota</taxon>
        <taxon>Alphaproteobacteria</taxon>
        <taxon>Acetobacterales</taxon>
        <taxon>Acetobacteraceae</taxon>
    </lineage>
</organism>
<dbReference type="EMBL" id="CAMXCS010000003">
    <property type="protein sequence ID" value="CAI3948068.1"/>
    <property type="molecule type" value="Genomic_DNA"/>
</dbReference>
<dbReference type="Proteomes" id="UP001154259">
    <property type="component" value="Unassembled WGS sequence"/>
</dbReference>
<accession>A0A9W4TQL2</accession>
<dbReference type="AlphaFoldDB" id="A0A9W4TQL2"/>
<protein>
    <submittedName>
        <fullName evidence="1">Uncharacterized protein</fullName>
    </submittedName>
</protein>